<evidence type="ECO:0000313" key="2">
    <source>
        <dbReference type="Proteomes" id="UP001054837"/>
    </source>
</evidence>
<proteinExistence type="predicted"/>
<sequence>MGEDDGIPIPQVTQGLHIESCGEKMRLQSIVQIAFRMGLKDDYFFHLLRWQKKTSLFRQRIGREKCSNYSTLNIWCYFASPDRRVNALILLTQAVIVNASCRRDYHALMSRVKNKKNGRAKE</sequence>
<comment type="caution">
    <text evidence="1">The sequence shown here is derived from an EMBL/GenBank/DDBJ whole genome shotgun (WGS) entry which is preliminary data.</text>
</comment>
<evidence type="ECO:0000313" key="1">
    <source>
        <dbReference type="EMBL" id="GIY63518.1"/>
    </source>
</evidence>
<gene>
    <name evidence="1" type="ORF">CDAR_393251</name>
</gene>
<dbReference type="Proteomes" id="UP001054837">
    <property type="component" value="Unassembled WGS sequence"/>
</dbReference>
<organism evidence="1 2">
    <name type="scientific">Caerostris darwini</name>
    <dbReference type="NCBI Taxonomy" id="1538125"/>
    <lineage>
        <taxon>Eukaryota</taxon>
        <taxon>Metazoa</taxon>
        <taxon>Ecdysozoa</taxon>
        <taxon>Arthropoda</taxon>
        <taxon>Chelicerata</taxon>
        <taxon>Arachnida</taxon>
        <taxon>Araneae</taxon>
        <taxon>Araneomorphae</taxon>
        <taxon>Entelegynae</taxon>
        <taxon>Araneoidea</taxon>
        <taxon>Araneidae</taxon>
        <taxon>Caerostris</taxon>
    </lineage>
</organism>
<keyword evidence="2" id="KW-1185">Reference proteome</keyword>
<accession>A0AAV4V0J1</accession>
<dbReference type="EMBL" id="BPLQ01012192">
    <property type="protein sequence ID" value="GIY63518.1"/>
    <property type="molecule type" value="Genomic_DNA"/>
</dbReference>
<reference evidence="1 2" key="1">
    <citation type="submission" date="2021-06" db="EMBL/GenBank/DDBJ databases">
        <title>Caerostris darwini draft genome.</title>
        <authorList>
            <person name="Kono N."/>
            <person name="Arakawa K."/>
        </authorList>
    </citation>
    <scope>NUCLEOTIDE SEQUENCE [LARGE SCALE GENOMIC DNA]</scope>
</reference>
<dbReference type="AlphaFoldDB" id="A0AAV4V0J1"/>
<name>A0AAV4V0J1_9ARAC</name>
<protein>
    <submittedName>
        <fullName evidence="1">Uncharacterized protein</fullName>
    </submittedName>
</protein>